<proteinExistence type="predicted"/>
<comment type="caution">
    <text evidence="2">The sequence shown here is derived from an EMBL/GenBank/DDBJ whole genome shotgun (WGS) entry which is preliminary data.</text>
</comment>
<feature type="region of interest" description="Disordered" evidence="1">
    <location>
        <begin position="1"/>
        <end position="28"/>
    </location>
</feature>
<organism evidence="2 3">
    <name type="scientific">Hibiscus sabdariffa</name>
    <name type="common">roselle</name>
    <dbReference type="NCBI Taxonomy" id="183260"/>
    <lineage>
        <taxon>Eukaryota</taxon>
        <taxon>Viridiplantae</taxon>
        <taxon>Streptophyta</taxon>
        <taxon>Embryophyta</taxon>
        <taxon>Tracheophyta</taxon>
        <taxon>Spermatophyta</taxon>
        <taxon>Magnoliopsida</taxon>
        <taxon>eudicotyledons</taxon>
        <taxon>Gunneridae</taxon>
        <taxon>Pentapetalae</taxon>
        <taxon>rosids</taxon>
        <taxon>malvids</taxon>
        <taxon>Malvales</taxon>
        <taxon>Malvaceae</taxon>
        <taxon>Malvoideae</taxon>
        <taxon>Hibiscus</taxon>
    </lineage>
</organism>
<protein>
    <submittedName>
        <fullName evidence="2">Uncharacterized protein</fullName>
    </submittedName>
</protein>
<evidence type="ECO:0000256" key="1">
    <source>
        <dbReference type="SAM" id="MobiDB-lite"/>
    </source>
</evidence>
<accession>A0ABR2PNK8</accession>
<dbReference type="EMBL" id="JBBPBN010000055">
    <property type="protein sequence ID" value="KAK8990020.1"/>
    <property type="molecule type" value="Genomic_DNA"/>
</dbReference>
<reference evidence="2 3" key="1">
    <citation type="journal article" date="2024" name="G3 (Bethesda)">
        <title>Genome assembly of Hibiscus sabdariffa L. provides insights into metabolisms of medicinal natural products.</title>
        <authorList>
            <person name="Kim T."/>
        </authorList>
    </citation>
    <scope>NUCLEOTIDE SEQUENCE [LARGE SCALE GENOMIC DNA]</scope>
    <source>
        <strain evidence="2">TK-2024</strain>
        <tissue evidence="2">Old leaves</tissue>
    </source>
</reference>
<evidence type="ECO:0000313" key="3">
    <source>
        <dbReference type="Proteomes" id="UP001396334"/>
    </source>
</evidence>
<sequence>MIAFKLDNPQPSRSPLDYIRPPESSATRSSPVLFAVARTIRSLLGGIHEDDEHVDVEIGFIGESMGRSICVCQRCRYPEDDKEWSPLLFPLAS</sequence>
<evidence type="ECO:0000313" key="2">
    <source>
        <dbReference type="EMBL" id="KAK8990020.1"/>
    </source>
</evidence>
<dbReference type="Proteomes" id="UP001396334">
    <property type="component" value="Unassembled WGS sequence"/>
</dbReference>
<keyword evidence="3" id="KW-1185">Reference proteome</keyword>
<name>A0ABR2PNK8_9ROSI</name>
<gene>
    <name evidence="2" type="ORF">V6N11_008539</name>
</gene>